<feature type="region of interest" description="Disordered" evidence="1">
    <location>
        <begin position="25"/>
        <end position="46"/>
    </location>
</feature>
<sequence>MRGAGMTRTTLLLRKSMTDLYGQAWTGARQTNQTDEGTDRQSDWKNGPGLIRFVGPDWQATSSKLADVTAYAKRGSRTLAVSTLKGIKVGSLVTLVMSDVGGMLHTDMNFRSARAGCQATCWTTPRALRFHSRVAAVDAGAQGGPSLTLERALPLNVSVAWQPEVWSYAPGVSEVGIEDMRIEHKWAPYPGHLEEEGWNGLEFSRTSNCWARNVAIVNGDNSLGVSEASFCTFQNIQLSRTAARARDGKDCHHGLNVSASQDILVADWAIGMRCWHDATVFNWTLGVAWVNGSGYDLALDHHRLYPYATLWSNIALGQGTRPWSGGGITPWGTGTSSFATFWNLRASKPISQALPVWDLGHRAAFVGVDMGPAVDAGWNRGAATQQGWVRQDLPGLPSPTKALWPPDLYSAQLAWRTAQEALLSKS</sequence>
<dbReference type="AlphaFoldDB" id="A0A7S0RMN2"/>
<proteinExistence type="predicted"/>
<accession>A0A7S0RMN2</accession>
<gene>
    <name evidence="2" type="ORF">CLEI1391_LOCUS10263</name>
</gene>
<reference evidence="2" key="1">
    <citation type="submission" date="2021-01" db="EMBL/GenBank/DDBJ databases">
        <authorList>
            <person name="Corre E."/>
            <person name="Pelletier E."/>
            <person name="Niang G."/>
            <person name="Scheremetjew M."/>
            <person name="Finn R."/>
            <person name="Kale V."/>
            <person name="Holt S."/>
            <person name="Cochrane G."/>
            <person name="Meng A."/>
            <person name="Brown T."/>
            <person name="Cohen L."/>
        </authorList>
    </citation>
    <scope>NUCLEOTIDE SEQUENCE</scope>
    <source>
        <strain evidence="2">SAG 11-49</strain>
    </source>
</reference>
<name>A0A7S0RMN2_9CHLO</name>
<protein>
    <submittedName>
        <fullName evidence="2">Uncharacterized protein</fullName>
    </submittedName>
</protein>
<organism evidence="2">
    <name type="scientific">Chlamydomonas leiostraca</name>
    <dbReference type="NCBI Taxonomy" id="1034604"/>
    <lineage>
        <taxon>Eukaryota</taxon>
        <taxon>Viridiplantae</taxon>
        <taxon>Chlorophyta</taxon>
        <taxon>core chlorophytes</taxon>
        <taxon>Chlorophyceae</taxon>
        <taxon>CS clade</taxon>
        <taxon>Chlamydomonadales</taxon>
        <taxon>Chlamydomonadaceae</taxon>
        <taxon>Chlamydomonas</taxon>
    </lineage>
</organism>
<dbReference type="EMBL" id="HBFB01018297">
    <property type="protein sequence ID" value="CAD8681666.1"/>
    <property type="molecule type" value="Transcribed_RNA"/>
</dbReference>
<evidence type="ECO:0000313" key="2">
    <source>
        <dbReference type="EMBL" id="CAD8681666.1"/>
    </source>
</evidence>
<evidence type="ECO:0000256" key="1">
    <source>
        <dbReference type="SAM" id="MobiDB-lite"/>
    </source>
</evidence>